<dbReference type="EMBL" id="CP048877">
    <property type="protein sequence ID" value="QIJ70912.1"/>
    <property type="molecule type" value="Genomic_DNA"/>
</dbReference>
<dbReference type="KEGG" id="tav:G4V39_00885"/>
<evidence type="ECO:0000313" key="2">
    <source>
        <dbReference type="Proteomes" id="UP000502179"/>
    </source>
</evidence>
<dbReference type="RefSeq" id="WP_166031135.1">
    <property type="nucleotide sequence ID" value="NZ_CP048877.1"/>
</dbReference>
<dbReference type="AlphaFoldDB" id="A0A6G7PTD4"/>
<proteinExistence type="predicted"/>
<sequence length="206" mass="24686">MLFQVLEHLCPAAISLEMSRFSYRFRQRQRHRWLKRLQELAFALDKAALEGLQRLIDLPFEFKAAQRYARKHRLPLYLTDLSAPAQKYLRQLDHLLETGDISFLKRLGQALWEEPQKHLSLAPRAIQNPERFFLHFNWRWKPEDLRRDSILASRIRRRLRHRTPLVHIGGYEHLLPYPGRLLKQLEDLKPAVIFLWERNPAKEAEG</sequence>
<reference evidence="1 2" key="1">
    <citation type="submission" date="2020-02" db="EMBL/GenBank/DDBJ databases">
        <title>Genome analysis of Thermosulfuriphilus ammonigenes ST65T, an anaerobic thermophilic chemolithoautotrophic bacterium isolated from a deep-sea hydrothermal vent.</title>
        <authorList>
            <person name="Slobodkina G."/>
            <person name="Allioux M."/>
            <person name="Merkel A."/>
            <person name="Alain K."/>
            <person name="Jebbar M."/>
            <person name="Slobodkin A."/>
        </authorList>
    </citation>
    <scope>NUCLEOTIDE SEQUENCE [LARGE SCALE GENOMIC DNA]</scope>
    <source>
        <strain evidence="1 2">ST65</strain>
    </source>
</reference>
<dbReference type="Proteomes" id="UP000502179">
    <property type="component" value="Chromosome"/>
</dbReference>
<accession>A0A6G7PTD4</accession>
<name>A0A6G7PTD4_9BACT</name>
<keyword evidence="2" id="KW-1185">Reference proteome</keyword>
<gene>
    <name evidence="1" type="ORF">G4V39_00885</name>
</gene>
<organism evidence="1 2">
    <name type="scientific">Thermosulfuriphilus ammonigenes</name>
    <dbReference type="NCBI Taxonomy" id="1936021"/>
    <lineage>
        <taxon>Bacteria</taxon>
        <taxon>Pseudomonadati</taxon>
        <taxon>Thermodesulfobacteriota</taxon>
        <taxon>Thermodesulfobacteria</taxon>
        <taxon>Thermodesulfobacteriales</taxon>
        <taxon>Thermodesulfobacteriaceae</taxon>
        <taxon>Thermosulfuriphilus</taxon>
    </lineage>
</organism>
<evidence type="ECO:0000313" key="1">
    <source>
        <dbReference type="EMBL" id="QIJ70912.1"/>
    </source>
</evidence>
<protein>
    <submittedName>
        <fullName evidence="1">Uncharacterized protein</fullName>
    </submittedName>
</protein>